<dbReference type="PROSITE" id="PS51257">
    <property type="entry name" value="PROKAR_LIPOPROTEIN"/>
    <property type="match status" value="1"/>
</dbReference>
<organism evidence="6 7">
    <name type="scientific">Danxiaibacter flavus</name>
    <dbReference type="NCBI Taxonomy" id="3049108"/>
    <lineage>
        <taxon>Bacteria</taxon>
        <taxon>Pseudomonadati</taxon>
        <taxon>Bacteroidota</taxon>
        <taxon>Chitinophagia</taxon>
        <taxon>Chitinophagales</taxon>
        <taxon>Chitinophagaceae</taxon>
        <taxon>Danxiaibacter</taxon>
    </lineage>
</organism>
<feature type="domain" description="CzcB-like barrel-sandwich hybrid" evidence="5">
    <location>
        <begin position="68"/>
        <end position="211"/>
    </location>
</feature>
<evidence type="ECO:0000259" key="3">
    <source>
        <dbReference type="Pfam" id="PF25954"/>
    </source>
</evidence>
<dbReference type="PANTHER" id="PTHR30097">
    <property type="entry name" value="CATION EFFLUX SYSTEM PROTEIN CUSB"/>
    <property type="match status" value="1"/>
</dbReference>
<dbReference type="PANTHER" id="PTHR30097:SF4">
    <property type="entry name" value="SLR6042 PROTEIN"/>
    <property type="match status" value="1"/>
</dbReference>
<protein>
    <submittedName>
        <fullName evidence="6">Efflux RND transporter periplasmic adaptor subunit</fullName>
    </submittedName>
</protein>
<dbReference type="Gene3D" id="2.40.420.20">
    <property type="match status" value="1"/>
</dbReference>
<gene>
    <name evidence="6" type="ORF">QTN47_12400</name>
</gene>
<feature type="domain" description="Multidrug resistance protein MdtA-like C-terminal permuted SH3" evidence="4">
    <location>
        <begin position="296"/>
        <end position="352"/>
    </location>
</feature>
<dbReference type="Pfam" id="PF25954">
    <property type="entry name" value="Beta-barrel_RND_2"/>
    <property type="match status" value="1"/>
</dbReference>
<proteinExistence type="inferred from homology"/>
<name>A0ABV3ZFL7_9BACT</name>
<evidence type="ECO:0000313" key="6">
    <source>
        <dbReference type="EMBL" id="MEX6688305.1"/>
    </source>
</evidence>
<accession>A0ABV3ZFL7</accession>
<dbReference type="Proteomes" id="UP001560573">
    <property type="component" value="Unassembled WGS sequence"/>
</dbReference>
<dbReference type="Gene3D" id="2.40.50.100">
    <property type="match status" value="1"/>
</dbReference>
<keyword evidence="7" id="KW-1185">Reference proteome</keyword>
<evidence type="ECO:0000259" key="5">
    <source>
        <dbReference type="Pfam" id="PF25973"/>
    </source>
</evidence>
<evidence type="ECO:0000313" key="7">
    <source>
        <dbReference type="Proteomes" id="UP001560573"/>
    </source>
</evidence>
<dbReference type="EMBL" id="JAULBC010000003">
    <property type="protein sequence ID" value="MEX6688305.1"/>
    <property type="molecule type" value="Genomic_DNA"/>
</dbReference>
<dbReference type="RefSeq" id="WP_369329714.1">
    <property type="nucleotide sequence ID" value="NZ_JAULBC010000003.1"/>
</dbReference>
<dbReference type="Pfam" id="PF25967">
    <property type="entry name" value="RND-MFP_C"/>
    <property type="match status" value="1"/>
</dbReference>
<sequence>MNRFSIAGILTGFVLFVSCKEKKEQKDDPVKKFVLSSTMPVTIDTVKTCNIDNAITLSGEVSFNENSVVKIFPRSSGQIIESKVTLGDKVQAGQVLAVIKSADVAGNYADLSSAEADIAIAKRQLDNQESLYKSGISSEKDYTEAKQNYQKTLAAKQKIESVLNINTGSNATSGGTYSITSPINGYIVEKRVNTGNFIRQDMGENLFTISNLKNVWVWANVFEADIPKVKEGVSVQVTTLAYPNKYFSGKIDKVSEVLDPANKALRVRISLDNSELLLKPEMFAQVLVSNQLDQKAICVPTKALISQNGKEYVIVYNSNSDMKIAEVDILKTTGDKTYVNSGVTEGQRVITQNQLLVFQQLLSQ</sequence>
<dbReference type="SUPFAM" id="SSF111369">
    <property type="entry name" value="HlyD-like secretion proteins"/>
    <property type="match status" value="1"/>
</dbReference>
<dbReference type="InterPro" id="IPR058647">
    <property type="entry name" value="BSH_CzcB-like"/>
</dbReference>
<dbReference type="NCBIfam" id="TIGR01730">
    <property type="entry name" value="RND_mfp"/>
    <property type="match status" value="1"/>
</dbReference>
<dbReference type="InterPro" id="IPR051909">
    <property type="entry name" value="MFP_Cation_Efflux"/>
</dbReference>
<evidence type="ECO:0000256" key="1">
    <source>
        <dbReference type="ARBA" id="ARBA00009477"/>
    </source>
</evidence>
<feature type="domain" description="CusB-like beta-barrel" evidence="3">
    <location>
        <begin position="214"/>
        <end position="290"/>
    </location>
</feature>
<dbReference type="InterPro" id="IPR058792">
    <property type="entry name" value="Beta-barrel_RND_2"/>
</dbReference>
<dbReference type="InterPro" id="IPR058627">
    <property type="entry name" value="MdtA-like_C"/>
</dbReference>
<comment type="caution">
    <text evidence="6">The sequence shown here is derived from an EMBL/GenBank/DDBJ whole genome shotgun (WGS) entry which is preliminary data.</text>
</comment>
<dbReference type="Gene3D" id="2.40.30.170">
    <property type="match status" value="1"/>
</dbReference>
<comment type="similarity">
    <text evidence="1">Belongs to the membrane fusion protein (MFP) (TC 8.A.1) family.</text>
</comment>
<dbReference type="Gene3D" id="1.10.287.470">
    <property type="entry name" value="Helix hairpin bin"/>
    <property type="match status" value="1"/>
</dbReference>
<dbReference type="Pfam" id="PF25973">
    <property type="entry name" value="BSH_CzcB"/>
    <property type="match status" value="1"/>
</dbReference>
<dbReference type="InterPro" id="IPR006143">
    <property type="entry name" value="RND_pump_MFP"/>
</dbReference>
<keyword evidence="2" id="KW-0813">Transport</keyword>
<evidence type="ECO:0000259" key="4">
    <source>
        <dbReference type="Pfam" id="PF25967"/>
    </source>
</evidence>
<reference evidence="6 7" key="1">
    <citation type="submission" date="2023-07" db="EMBL/GenBank/DDBJ databases">
        <authorList>
            <person name="Lian W.-H."/>
        </authorList>
    </citation>
    <scope>NUCLEOTIDE SEQUENCE [LARGE SCALE GENOMIC DNA]</scope>
    <source>
        <strain evidence="6 7">SYSU DXS3180</strain>
    </source>
</reference>
<evidence type="ECO:0000256" key="2">
    <source>
        <dbReference type="ARBA" id="ARBA00022448"/>
    </source>
</evidence>